<gene>
    <name evidence="2" type="ORF">A2E15_08070</name>
</gene>
<dbReference type="InterPro" id="IPR001173">
    <property type="entry name" value="Glyco_trans_2-like"/>
</dbReference>
<comment type="caution">
    <text evidence="2">The sequence shown here is derived from an EMBL/GenBank/DDBJ whole genome shotgun (WGS) entry which is preliminary data.</text>
</comment>
<dbReference type="GO" id="GO:0016758">
    <property type="term" value="F:hexosyltransferase activity"/>
    <property type="evidence" value="ECO:0007669"/>
    <property type="project" value="UniProtKB-ARBA"/>
</dbReference>
<feature type="non-terminal residue" evidence="2">
    <location>
        <position position="100"/>
    </location>
</feature>
<dbReference type="Gene3D" id="3.90.550.10">
    <property type="entry name" value="Spore Coat Polysaccharide Biosynthesis Protein SpsA, Chain A"/>
    <property type="match status" value="1"/>
</dbReference>
<dbReference type="InterPro" id="IPR029044">
    <property type="entry name" value="Nucleotide-diphossugar_trans"/>
</dbReference>
<feature type="domain" description="Glycosyltransferase 2-like" evidence="1">
    <location>
        <begin position="1"/>
        <end position="100"/>
    </location>
</feature>
<dbReference type="Pfam" id="PF00535">
    <property type="entry name" value="Glycos_transf_2"/>
    <property type="match status" value="1"/>
</dbReference>
<dbReference type="AlphaFoldDB" id="A0A5T0DC78"/>
<accession>A0A5T0DC78</accession>
<evidence type="ECO:0000259" key="1">
    <source>
        <dbReference type="Pfam" id="PF00535"/>
    </source>
</evidence>
<dbReference type="SUPFAM" id="SSF53448">
    <property type="entry name" value="Nucleotide-diphospho-sugar transferases"/>
    <property type="match status" value="1"/>
</dbReference>
<protein>
    <submittedName>
        <fullName evidence="2">Glycosyltransferase family 2 protein</fullName>
    </submittedName>
</protein>
<organism evidence="2">
    <name type="scientific">Campylobacter jejuni</name>
    <dbReference type="NCBI Taxonomy" id="197"/>
    <lineage>
        <taxon>Bacteria</taxon>
        <taxon>Pseudomonadati</taxon>
        <taxon>Campylobacterota</taxon>
        <taxon>Epsilonproteobacteria</taxon>
        <taxon>Campylobacterales</taxon>
        <taxon>Campylobacteraceae</taxon>
        <taxon>Campylobacter</taxon>
    </lineage>
</organism>
<name>A0A5T0DC78_CAMJU</name>
<keyword evidence="2" id="KW-0808">Transferase</keyword>
<sequence>MPCYNRQEYIVDAIESILNQTYSNFEFIIIDDCSTDNTYEIVKKYAENDKRIIVLKNEKNQGIVYALNRGFSIAKGKYIARMDDDDISLPNRLEKQVEYM</sequence>
<evidence type="ECO:0000313" key="2">
    <source>
        <dbReference type="EMBL" id="EAJ7443814.1"/>
    </source>
</evidence>
<dbReference type="EMBL" id="AACAIX010000141">
    <property type="protein sequence ID" value="EAJ7443814.1"/>
    <property type="molecule type" value="Genomic_DNA"/>
</dbReference>
<reference evidence="2" key="1">
    <citation type="submission" date="2018-05" db="EMBL/GenBank/DDBJ databases">
        <authorList>
            <consortium name="NARMS: The National Antimicrobial Resistance Monitoring System"/>
        </authorList>
    </citation>
    <scope>NUCLEOTIDE SEQUENCE</scope>
    <source>
        <strain evidence="2">FSIS1504332</strain>
    </source>
</reference>
<dbReference type="CDD" id="cd00761">
    <property type="entry name" value="Glyco_tranf_GTA_type"/>
    <property type="match status" value="1"/>
</dbReference>
<dbReference type="PANTHER" id="PTHR22916">
    <property type="entry name" value="GLYCOSYLTRANSFERASE"/>
    <property type="match status" value="1"/>
</dbReference>
<dbReference type="PANTHER" id="PTHR22916:SF3">
    <property type="entry name" value="UDP-GLCNAC:BETAGAL BETA-1,3-N-ACETYLGLUCOSAMINYLTRANSFERASE-LIKE PROTEIN 1"/>
    <property type="match status" value="1"/>
</dbReference>
<proteinExistence type="predicted"/>